<dbReference type="PANTHER" id="PTHR43278:SF2">
    <property type="entry name" value="IRON-SULFUR FLAVOPROTEIN"/>
    <property type="match status" value="1"/>
</dbReference>
<dbReference type="Proteomes" id="UP000179129">
    <property type="component" value="Unassembled WGS sequence"/>
</dbReference>
<dbReference type="InterPro" id="IPR029039">
    <property type="entry name" value="Flavoprotein-like_sf"/>
</dbReference>
<feature type="domain" description="NADPH-dependent FMN reductase-like" evidence="3">
    <location>
        <begin position="1"/>
        <end position="137"/>
    </location>
</feature>
<dbReference type="Pfam" id="PF03358">
    <property type="entry name" value="FMN_red"/>
    <property type="match status" value="1"/>
</dbReference>
<dbReference type="SUPFAM" id="SSF52218">
    <property type="entry name" value="Flavoproteins"/>
    <property type="match status" value="1"/>
</dbReference>
<keyword evidence="2" id="KW-0288">FMN</keyword>
<dbReference type="Gene3D" id="3.40.50.360">
    <property type="match status" value="1"/>
</dbReference>
<comment type="caution">
    <text evidence="4">The sequence shown here is derived from an EMBL/GenBank/DDBJ whole genome shotgun (WGS) entry which is preliminary data.</text>
</comment>
<protein>
    <recommendedName>
        <fullName evidence="3">NADPH-dependent FMN reductase-like domain-containing protein</fullName>
    </recommendedName>
</protein>
<evidence type="ECO:0000313" key="4">
    <source>
        <dbReference type="EMBL" id="OGG03138.1"/>
    </source>
</evidence>
<proteinExistence type="predicted"/>
<dbReference type="InterPro" id="IPR005025">
    <property type="entry name" value="FMN_Rdtase-like_dom"/>
</dbReference>
<sequence>MKILSLLGSPRKQGNTAKVLSWVEEELRNQGHSVDRLHLVDYHLEGCIGCHYCQKNPGRLECTREDHCLEIFERMIGSDAVIYATPLYCWDFTSQMKPFIDRHLCLVTGPENPATHKSHIEGKRLALLVTAADHEGEGNSDLISEIFRRLAAYTKARVAAELIVPFCSTPDKIGAEQREWALAFAAKVAGRG</sequence>
<gene>
    <name evidence="4" type="ORF">A3F83_09455</name>
</gene>
<dbReference type="STRING" id="1817867.A3F83_09455"/>
<accession>A0A1F5YSE5</accession>
<dbReference type="InterPro" id="IPR051796">
    <property type="entry name" value="ISF_SsuE-like"/>
</dbReference>
<dbReference type="PANTHER" id="PTHR43278">
    <property type="entry name" value="NAD(P)H-DEPENDENT FMN-CONTAINING OXIDOREDUCTASE YWQN-RELATED"/>
    <property type="match status" value="1"/>
</dbReference>
<name>A0A1F5YSE5_9BACT</name>
<dbReference type="AlphaFoldDB" id="A0A1F5YSE5"/>
<dbReference type="GO" id="GO:0016491">
    <property type="term" value="F:oxidoreductase activity"/>
    <property type="evidence" value="ECO:0007669"/>
    <property type="project" value="InterPro"/>
</dbReference>
<evidence type="ECO:0000256" key="1">
    <source>
        <dbReference type="ARBA" id="ARBA00022630"/>
    </source>
</evidence>
<reference evidence="4 5" key="1">
    <citation type="journal article" date="2016" name="Nat. Commun.">
        <title>Thousands of microbial genomes shed light on interconnected biogeochemical processes in an aquifer system.</title>
        <authorList>
            <person name="Anantharaman K."/>
            <person name="Brown C.T."/>
            <person name="Hug L.A."/>
            <person name="Sharon I."/>
            <person name="Castelle C.J."/>
            <person name="Probst A.J."/>
            <person name="Thomas B.C."/>
            <person name="Singh A."/>
            <person name="Wilkins M.J."/>
            <person name="Karaoz U."/>
            <person name="Brodie E.L."/>
            <person name="Williams K.H."/>
            <person name="Hubbard S.S."/>
            <person name="Banfield J.F."/>
        </authorList>
    </citation>
    <scope>NUCLEOTIDE SEQUENCE [LARGE SCALE GENOMIC DNA]</scope>
</reference>
<keyword evidence="1" id="KW-0285">Flavoprotein</keyword>
<evidence type="ECO:0000313" key="5">
    <source>
        <dbReference type="Proteomes" id="UP000179129"/>
    </source>
</evidence>
<evidence type="ECO:0000256" key="2">
    <source>
        <dbReference type="ARBA" id="ARBA00022643"/>
    </source>
</evidence>
<evidence type="ECO:0000259" key="3">
    <source>
        <dbReference type="Pfam" id="PF03358"/>
    </source>
</evidence>
<organism evidence="4 5">
    <name type="scientific">Candidatus Glassbacteria bacterium RIFCSPLOWO2_12_FULL_58_11</name>
    <dbReference type="NCBI Taxonomy" id="1817867"/>
    <lineage>
        <taxon>Bacteria</taxon>
        <taxon>Candidatus Glassiibacteriota</taxon>
    </lineage>
</organism>
<dbReference type="EMBL" id="MFIX01000158">
    <property type="protein sequence ID" value="OGG03138.1"/>
    <property type="molecule type" value="Genomic_DNA"/>
</dbReference>